<protein>
    <submittedName>
        <fullName evidence="1">Uncharacterized protein</fullName>
    </submittedName>
</protein>
<dbReference type="RefSeq" id="WP_008382595.1">
    <property type="nucleotide sequence ID" value="NZ_BAOP01000104.1"/>
</dbReference>
<evidence type="ECO:0000313" key="1">
    <source>
        <dbReference type="EMBL" id="GAC82134.1"/>
    </source>
</evidence>
<evidence type="ECO:0000313" key="2">
    <source>
        <dbReference type="Proteomes" id="UP000035009"/>
    </source>
</evidence>
<dbReference type="STRING" id="410332.SAMN04488550_4486"/>
<organism evidence="1 2">
    <name type="scientific">Gordonia malaquae NBRC 108250</name>
    <dbReference type="NCBI Taxonomy" id="1223542"/>
    <lineage>
        <taxon>Bacteria</taxon>
        <taxon>Bacillati</taxon>
        <taxon>Actinomycetota</taxon>
        <taxon>Actinomycetes</taxon>
        <taxon>Mycobacteriales</taxon>
        <taxon>Gordoniaceae</taxon>
        <taxon>Gordonia</taxon>
    </lineage>
</organism>
<keyword evidence="2" id="KW-1185">Reference proteome</keyword>
<dbReference type="AlphaFoldDB" id="M3VHK5"/>
<name>M3VHK5_GORML</name>
<accession>M3VHK5</accession>
<sequence>MRYFEVFPFSTAHVEEVRDPARFVTSSADFYLDYSIDHVLMGRYGICGVREEFAQKMDASRLTGYSWAPARALRWKHAEQRGEISLPEIRLLVVGGRFMEDDFFRNSRNDLFVSESVQEFLALEDPVVARFSQELDPGGKPIRKYPGKR</sequence>
<comment type="caution">
    <text evidence="1">The sequence shown here is derived from an EMBL/GenBank/DDBJ whole genome shotgun (WGS) entry which is preliminary data.</text>
</comment>
<proteinExistence type="predicted"/>
<reference evidence="1 2" key="1">
    <citation type="submission" date="2013-02" db="EMBL/GenBank/DDBJ databases">
        <title>Whole genome shotgun sequence of Gordonia malaquae NBRC 108250.</title>
        <authorList>
            <person name="Yoshida I."/>
            <person name="Hosoyama A."/>
            <person name="Tsuchikane K."/>
            <person name="Ando Y."/>
            <person name="Baba S."/>
            <person name="Ohji S."/>
            <person name="Hamada M."/>
            <person name="Tamura T."/>
            <person name="Yamazoe A."/>
            <person name="Yamazaki S."/>
            <person name="Fujita N."/>
        </authorList>
    </citation>
    <scope>NUCLEOTIDE SEQUENCE [LARGE SCALE GENOMIC DNA]</scope>
    <source>
        <strain evidence="1 2">NBRC 108250</strain>
    </source>
</reference>
<gene>
    <name evidence="1" type="ORF">GM1_104_00010</name>
</gene>
<dbReference type="EMBL" id="BAOP01000104">
    <property type="protein sequence ID" value="GAC82134.1"/>
    <property type="molecule type" value="Genomic_DNA"/>
</dbReference>
<dbReference type="OrthoDB" id="10013572at2"/>
<dbReference type="Proteomes" id="UP000035009">
    <property type="component" value="Unassembled WGS sequence"/>
</dbReference>